<accession>U5ENV6</accession>
<reference evidence="1" key="1">
    <citation type="journal article" date="2014" name="Insect Biochem. Mol. Biol.">
        <title>An insight into the sialome of the frog biting fly, Corethrella appendiculata.</title>
        <authorList>
            <person name="Ribeiro J.M.C."/>
            <person name="Chagas A.C."/>
            <person name="Pham V.M."/>
            <person name="Lounibos L.P."/>
            <person name="Calvo E."/>
        </authorList>
    </citation>
    <scope>NUCLEOTIDE SEQUENCE</scope>
    <source>
        <tissue evidence="1">Salivary glands</tissue>
    </source>
</reference>
<evidence type="ECO:0000313" key="1">
    <source>
        <dbReference type="EMBL" id="JAB54899.1"/>
    </source>
</evidence>
<dbReference type="AlphaFoldDB" id="U5ENV6"/>
<feature type="non-terminal residue" evidence="1">
    <location>
        <position position="1"/>
    </location>
</feature>
<proteinExistence type="evidence at transcript level"/>
<dbReference type="EMBL" id="GANO01004972">
    <property type="protein sequence ID" value="JAB54899.1"/>
    <property type="molecule type" value="mRNA"/>
</dbReference>
<name>U5ENV6_9DIPT</name>
<sequence>IHYLHNDPLFESSLGHCENYVKKTINSSRSINTSINLKSSEFHSKNSVIHFIKFQSIKHIALKLNLKKSLCKTKS</sequence>
<organism evidence="1">
    <name type="scientific">Corethrella appendiculata</name>
    <dbReference type="NCBI Taxonomy" id="1370023"/>
    <lineage>
        <taxon>Eukaryota</taxon>
        <taxon>Metazoa</taxon>
        <taxon>Ecdysozoa</taxon>
        <taxon>Arthropoda</taxon>
        <taxon>Hexapoda</taxon>
        <taxon>Insecta</taxon>
        <taxon>Pterygota</taxon>
        <taxon>Neoptera</taxon>
        <taxon>Endopterygota</taxon>
        <taxon>Diptera</taxon>
        <taxon>Nematocera</taxon>
        <taxon>Culicoidea</taxon>
        <taxon>Chaoboridae</taxon>
        <taxon>Corethrella</taxon>
    </lineage>
</organism>
<protein>
    <submittedName>
        <fullName evidence="1">Uncharacterized protein</fullName>
    </submittedName>
</protein>